<dbReference type="InterPro" id="IPR043504">
    <property type="entry name" value="Peptidase_S1_PA_chymotrypsin"/>
</dbReference>
<dbReference type="GO" id="GO:0004252">
    <property type="term" value="F:serine-type endopeptidase activity"/>
    <property type="evidence" value="ECO:0007669"/>
    <property type="project" value="InterPro"/>
</dbReference>
<dbReference type="Gene3D" id="3.30.300.50">
    <property type="match status" value="1"/>
</dbReference>
<feature type="chain" id="PRO_5024864805" description="Serine protease" evidence="7">
    <location>
        <begin position="33"/>
        <end position="588"/>
    </location>
</feature>
<dbReference type="Gene3D" id="2.40.10.10">
    <property type="entry name" value="Trypsin-like serine proteases"/>
    <property type="match status" value="2"/>
</dbReference>
<evidence type="ECO:0000256" key="3">
    <source>
        <dbReference type="ARBA" id="ARBA00022801"/>
    </source>
</evidence>
<dbReference type="CDD" id="cd21112">
    <property type="entry name" value="alphaLP-like"/>
    <property type="match status" value="1"/>
</dbReference>
<evidence type="ECO:0000256" key="2">
    <source>
        <dbReference type="ARBA" id="ARBA00022670"/>
    </source>
</evidence>
<feature type="compositionally biased region" description="Low complexity" evidence="6">
    <location>
        <begin position="257"/>
        <end position="270"/>
    </location>
</feature>
<keyword evidence="2" id="KW-0645">Protease</keyword>
<feature type="signal peptide" evidence="7">
    <location>
        <begin position="1"/>
        <end position="32"/>
    </location>
</feature>
<dbReference type="InterPro" id="IPR006311">
    <property type="entry name" value="TAT_signal"/>
</dbReference>
<keyword evidence="7" id="KW-0732">Signal</keyword>
<dbReference type="GO" id="GO:0005975">
    <property type="term" value="P:carbohydrate metabolic process"/>
    <property type="evidence" value="ECO:0007669"/>
    <property type="project" value="UniProtKB-ARBA"/>
</dbReference>
<keyword evidence="5" id="KW-1015">Disulfide bond</keyword>
<feature type="region of interest" description="Disordered" evidence="6">
    <location>
        <begin position="27"/>
        <end position="48"/>
    </location>
</feature>
<dbReference type="Gene3D" id="2.60.40.10">
    <property type="entry name" value="Immunoglobulins"/>
    <property type="match status" value="2"/>
</dbReference>
<dbReference type="EMBL" id="CP029192">
    <property type="protein sequence ID" value="QES38347.1"/>
    <property type="molecule type" value="Genomic_DNA"/>
</dbReference>
<comment type="similarity">
    <text evidence="1">Belongs to the peptidase S1 family.</text>
</comment>
<evidence type="ECO:0000256" key="6">
    <source>
        <dbReference type="SAM" id="MobiDB-lite"/>
    </source>
</evidence>
<evidence type="ECO:0000256" key="7">
    <source>
        <dbReference type="SAM" id="SignalP"/>
    </source>
</evidence>
<evidence type="ECO:0000256" key="4">
    <source>
        <dbReference type="ARBA" id="ARBA00022825"/>
    </source>
</evidence>
<keyword evidence="4" id="KW-0720">Serine protease</keyword>
<dbReference type="PROSITE" id="PS51318">
    <property type="entry name" value="TAT"/>
    <property type="match status" value="1"/>
</dbReference>
<gene>
    <name evidence="8" type="ORF">DEJ48_37415</name>
</gene>
<dbReference type="SUPFAM" id="SSF49313">
    <property type="entry name" value="Cadherin-like"/>
    <property type="match status" value="2"/>
</dbReference>
<dbReference type="InterPro" id="IPR001316">
    <property type="entry name" value="Pept_S1A_streptogrisin"/>
</dbReference>
<dbReference type="GO" id="GO:0005509">
    <property type="term" value="F:calcium ion binding"/>
    <property type="evidence" value="ECO:0007669"/>
    <property type="project" value="InterPro"/>
</dbReference>
<protein>
    <recommendedName>
        <fullName evidence="10">Serine protease</fullName>
    </recommendedName>
</protein>
<name>A0A5P2C7J0_STRVZ</name>
<dbReference type="InterPro" id="IPR015919">
    <property type="entry name" value="Cadherin-like_sf"/>
</dbReference>
<feature type="region of interest" description="Disordered" evidence="6">
    <location>
        <begin position="200"/>
        <end position="219"/>
    </location>
</feature>
<evidence type="ECO:0008006" key="10">
    <source>
        <dbReference type="Google" id="ProtNLM"/>
    </source>
</evidence>
<evidence type="ECO:0000256" key="5">
    <source>
        <dbReference type="ARBA" id="ARBA00023157"/>
    </source>
</evidence>
<organism evidence="8 9">
    <name type="scientific">Streptomyces venezuelae</name>
    <dbReference type="NCBI Taxonomy" id="54571"/>
    <lineage>
        <taxon>Bacteria</taxon>
        <taxon>Bacillati</taxon>
        <taxon>Actinomycetota</taxon>
        <taxon>Actinomycetes</taxon>
        <taxon>Kitasatosporales</taxon>
        <taxon>Streptomycetaceae</taxon>
        <taxon>Streptomyces</taxon>
    </lineage>
</organism>
<sequence length="588" mass="58524">MRSHSHRPFLTGLVAAAVLAGPAAVPAPTAHAETPAPPSPAPTARPSLPAGLRAALARDLGLDAEGVRERLADESRAQRAATAVRATVGDRATALWFDAAEGRLHAAVTTERAAAQARAAGAVPHQAHSTRAELAATARTVGAWSRGVPGVRSWGPDARAGRVEVVVDPAVSTAATRGLRSKLASLGGLIRVVESRDVPRQQGGDVVGGEKWTPGSESPCSIGFPVTRTSGGGKAFLTAGHCTNDVNQPAYGKDGTRVGTSNSNGSGSVNAREGDMGIVDVDQSGWSLAAKVAGWGKGDVAVTGSAEAVVGTAVCHSGQTTGYQCGEVTKVDQSVDYGNVVIDGLSYSSACSAGGDSGGSYVTAAGGRAVGLHSGGGSATCSGGSGEKFTIFQPVGEALAKFGARLVTSTPQPGDVTVAAVSAQTGVTGTPVELRNSAEGGTAPYTWSASGLPAGLSISSSTGTVTGTPTATGTSQVTVTATDAAGKKGSTSFSWKVTAPGTGAPQLANPGNQNVYLGRPVSLPLKATGGTAPYTFSATNLPAGLTVQSTTGLISGTPTSWGFRNATLTVTDAAGKKASVTVIFTVWS</sequence>
<dbReference type="Pfam" id="PF05345">
    <property type="entry name" value="He_PIG"/>
    <property type="match status" value="2"/>
</dbReference>
<feature type="region of interest" description="Disordered" evidence="6">
    <location>
        <begin position="253"/>
        <end position="273"/>
    </location>
</feature>
<dbReference type="AlphaFoldDB" id="A0A5P2C7J0"/>
<reference evidence="8 9" key="1">
    <citation type="submission" date="2018-05" db="EMBL/GenBank/DDBJ databases">
        <title>Streptomyces venezuelae.</title>
        <authorList>
            <person name="Kim W."/>
            <person name="Lee N."/>
            <person name="Cho B.-K."/>
        </authorList>
    </citation>
    <scope>NUCLEOTIDE SEQUENCE [LARGE SCALE GENOMIC DNA]</scope>
    <source>
        <strain evidence="8 9">ATCC 14584</strain>
    </source>
</reference>
<dbReference type="SUPFAM" id="SSF50494">
    <property type="entry name" value="Trypsin-like serine proteases"/>
    <property type="match status" value="1"/>
</dbReference>
<dbReference type="RefSeq" id="WP_150220540.1">
    <property type="nucleotide sequence ID" value="NZ_CP029192.1"/>
</dbReference>
<dbReference type="PRINTS" id="PR00861">
    <property type="entry name" value="ALYTICPTASE"/>
</dbReference>
<evidence type="ECO:0000313" key="9">
    <source>
        <dbReference type="Proteomes" id="UP000322927"/>
    </source>
</evidence>
<dbReference type="InterPro" id="IPR035070">
    <property type="entry name" value="Streptogrisin_prodomain"/>
</dbReference>
<evidence type="ECO:0000313" key="8">
    <source>
        <dbReference type="EMBL" id="QES38347.1"/>
    </source>
</evidence>
<dbReference type="InterPro" id="IPR013783">
    <property type="entry name" value="Ig-like_fold"/>
</dbReference>
<dbReference type="GO" id="GO:0016020">
    <property type="term" value="C:membrane"/>
    <property type="evidence" value="ECO:0007669"/>
    <property type="project" value="InterPro"/>
</dbReference>
<evidence type="ECO:0000256" key="1">
    <source>
        <dbReference type="ARBA" id="ARBA00007664"/>
    </source>
</evidence>
<dbReference type="GO" id="GO:0006508">
    <property type="term" value="P:proteolysis"/>
    <property type="evidence" value="ECO:0007669"/>
    <property type="project" value="UniProtKB-KW"/>
</dbReference>
<dbReference type="InterPro" id="IPR009003">
    <property type="entry name" value="Peptidase_S1_PA"/>
</dbReference>
<dbReference type="Proteomes" id="UP000322927">
    <property type="component" value="Chromosome"/>
</dbReference>
<dbReference type="OrthoDB" id="8781117at2"/>
<proteinExistence type="inferred from homology"/>
<accession>A0A5P2C7J0</accession>
<keyword evidence="3" id="KW-0378">Hydrolase</keyword>